<dbReference type="InterPro" id="IPR000182">
    <property type="entry name" value="GNAT_dom"/>
</dbReference>
<dbReference type="Gene3D" id="3.40.630.30">
    <property type="match status" value="1"/>
</dbReference>
<comment type="caution">
    <text evidence="4">The sequence shown here is derived from an EMBL/GenBank/DDBJ whole genome shotgun (WGS) entry which is preliminary data.</text>
</comment>
<feature type="domain" description="N-acetyltransferase" evidence="3">
    <location>
        <begin position="19"/>
        <end position="186"/>
    </location>
</feature>
<protein>
    <submittedName>
        <fullName evidence="4">Ribosomal-protein-alanine N-acetyltransferase</fullName>
        <ecNumber evidence="4">2.3.1.267</ecNumber>
    </submittedName>
</protein>
<evidence type="ECO:0000259" key="3">
    <source>
        <dbReference type="PROSITE" id="PS51186"/>
    </source>
</evidence>
<dbReference type="InterPro" id="IPR050680">
    <property type="entry name" value="YpeA/RimI_acetyltransf"/>
</dbReference>
<dbReference type="AlphaFoldDB" id="A0A7W7GP51"/>
<dbReference type="GO" id="GO:0008999">
    <property type="term" value="F:protein-N-terminal-alanine acetyltransferase activity"/>
    <property type="evidence" value="ECO:0007669"/>
    <property type="project" value="UniProtKB-EC"/>
</dbReference>
<evidence type="ECO:0000256" key="1">
    <source>
        <dbReference type="ARBA" id="ARBA00022679"/>
    </source>
</evidence>
<dbReference type="PANTHER" id="PTHR43420">
    <property type="entry name" value="ACETYLTRANSFERASE"/>
    <property type="match status" value="1"/>
</dbReference>
<dbReference type="PANTHER" id="PTHR43420:SF44">
    <property type="entry name" value="ACETYLTRANSFERASE YPEA"/>
    <property type="match status" value="1"/>
</dbReference>
<dbReference type="InterPro" id="IPR016181">
    <property type="entry name" value="Acyl_CoA_acyltransferase"/>
</dbReference>
<keyword evidence="1 4" id="KW-0808">Transferase</keyword>
<dbReference type="SUPFAM" id="SSF55729">
    <property type="entry name" value="Acyl-CoA N-acyltransferases (Nat)"/>
    <property type="match status" value="1"/>
</dbReference>
<dbReference type="Pfam" id="PF00583">
    <property type="entry name" value="Acetyltransf_1"/>
    <property type="match status" value="1"/>
</dbReference>
<evidence type="ECO:0000256" key="2">
    <source>
        <dbReference type="ARBA" id="ARBA00023315"/>
    </source>
</evidence>
<keyword evidence="2 4" id="KW-0012">Acyltransferase</keyword>
<accession>A0A7W7GP51</accession>
<sequence>MTERPGAGEEHDDVGPTGILIRPMTPWDVPEVLELEAQLFPQDAWPAHFYHEELAQAGPHGARDAHGRPSTRDYRVVVRDESATADGLRPGAIVGYGGIMVVGEIADVQTIGTAPTSQGRGLGALQLRWMLQEAVVRGAEALMLEVRASNAPAQRLYTRHGFERVHLRRGYYPGGEDAWVMRRGLS</sequence>
<dbReference type="PROSITE" id="PS51186">
    <property type="entry name" value="GNAT"/>
    <property type="match status" value="1"/>
</dbReference>
<dbReference type="RefSeq" id="WP_343059315.1">
    <property type="nucleotide sequence ID" value="NZ_JACHNA010000001.1"/>
</dbReference>
<reference evidence="4 5" key="1">
    <citation type="submission" date="2020-08" db="EMBL/GenBank/DDBJ databases">
        <title>Sequencing the genomes of 1000 actinobacteria strains.</title>
        <authorList>
            <person name="Klenk H.-P."/>
        </authorList>
    </citation>
    <scope>NUCLEOTIDE SEQUENCE [LARGE SCALE GENOMIC DNA]</scope>
    <source>
        <strain evidence="4 5">DSM 23974</strain>
    </source>
</reference>
<organism evidence="4 5">
    <name type="scientific">Micrococcus cohnii</name>
    <dbReference type="NCBI Taxonomy" id="993416"/>
    <lineage>
        <taxon>Bacteria</taxon>
        <taxon>Bacillati</taxon>
        <taxon>Actinomycetota</taxon>
        <taxon>Actinomycetes</taxon>
        <taxon>Micrococcales</taxon>
        <taxon>Micrococcaceae</taxon>
        <taxon>Micrococcus</taxon>
    </lineage>
</organism>
<dbReference type="Proteomes" id="UP000540191">
    <property type="component" value="Unassembled WGS sequence"/>
</dbReference>
<gene>
    <name evidence="4" type="ORF">HDA30_001195</name>
</gene>
<keyword evidence="5" id="KW-1185">Reference proteome</keyword>
<name>A0A7W7GP51_9MICC</name>
<proteinExistence type="predicted"/>
<dbReference type="EMBL" id="JACHNA010000001">
    <property type="protein sequence ID" value="MBB4735687.1"/>
    <property type="molecule type" value="Genomic_DNA"/>
</dbReference>
<evidence type="ECO:0000313" key="5">
    <source>
        <dbReference type="Proteomes" id="UP000540191"/>
    </source>
</evidence>
<evidence type="ECO:0000313" key="4">
    <source>
        <dbReference type="EMBL" id="MBB4735687.1"/>
    </source>
</evidence>
<dbReference type="EC" id="2.3.1.267" evidence="4"/>